<dbReference type="PANTHER" id="PTHR44845:SF6">
    <property type="entry name" value="BETA-ALANINE-ACTIVATING ENZYME"/>
    <property type="match status" value="1"/>
</dbReference>
<reference evidence="4 5" key="1">
    <citation type="submission" date="2019-07" db="EMBL/GenBank/DDBJ databases">
        <title>Whole genome shotgun sequence of Segetibacter aerophilus NBRC 106135.</title>
        <authorList>
            <person name="Hosoyama A."/>
            <person name="Uohara A."/>
            <person name="Ohji S."/>
            <person name="Ichikawa N."/>
        </authorList>
    </citation>
    <scope>NUCLEOTIDE SEQUENCE [LARGE SCALE GENOMIC DNA]</scope>
    <source>
        <strain evidence="4 5">NBRC 106135</strain>
    </source>
</reference>
<protein>
    <recommendedName>
        <fullName evidence="3">AMP-dependent synthetase/ligase domain-containing protein</fullName>
    </recommendedName>
</protein>
<sequence length="96" mass="10597">MLIWILGILKAGGAYVPIDPNSPASRISYLLNDLCASFLLTTKAIKARLPGSLDLELIEIDKENTKVSTSPTKNPHFQLHQIVLLMLFTHLVRLGS</sequence>
<dbReference type="EMBL" id="BJYT01000039">
    <property type="protein sequence ID" value="GEO12086.1"/>
    <property type="molecule type" value="Genomic_DNA"/>
</dbReference>
<evidence type="ECO:0000313" key="5">
    <source>
        <dbReference type="Proteomes" id="UP000321513"/>
    </source>
</evidence>
<dbReference type="SUPFAM" id="SSF56801">
    <property type="entry name" value="Acetyl-CoA synthetase-like"/>
    <property type="match status" value="1"/>
</dbReference>
<dbReference type="PANTHER" id="PTHR44845">
    <property type="entry name" value="CARRIER DOMAIN-CONTAINING PROTEIN"/>
    <property type="match status" value="1"/>
</dbReference>
<proteinExistence type="predicted"/>
<comment type="caution">
    <text evidence="4">The sequence shown here is derived from an EMBL/GenBank/DDBJ whole genome shotgun (WGS) entry which is preliminary data.</text>
</comment>
<keyword evidence="1" id="KW-0596">Phosphopantetheine</keyword>
<keyword evidence="2" id="KW-0597">Phosphoprotein</keyword>
<dbReference type="Proteomes" id="UP000321513">
    <property type="component" value="Unassembled WGS sequence"/>
</dbReference>
<evidence type="ECO:0000313" key="4">
    <source>
        <dbReference type="EMBL" id="GEO12086.1"/>
    </source>
</evidence>
<organism evidence="4 5">
    <name type="scientific">Segetibacter aerophilus</name>
    <dbReference type="NCBI Taxonomy" id="670293"/>
    <lineage>
        <taxon>Bacteria</taxon>
        <taxon>Pseudomonadati</taxon>
        <taxon>Bacteroidota</taxon>
        <taxon>Chitinophagia</taxon>
        <taxon>Chitinophagales</taxon>
        <taxon>Chitinophagaceae</taxon>
        <taxon>Segetibacter</taxon>
    </lineage>
</organism>
<evidence type="ECO:0000256" key="1">
    <source>
        <dbReference type="ARBA" id="ARBA00022450"/>
    </source>
</evidence>
<name>A0A512BJE1_9BACT</name>
<dbReference type="AlphaFoldDB" id="A0A512BJE1"/>
<gene>
    <name evidence="4" type="ORF">SAE01_45820</name>
</gene>
<dbReference type="Pfam" id="PF00501">
    <property type="entry name" value="AMP-binding"/>
    <property type="match status" value="1"/>
</dbReference>
<evidence type="ECO:0000259" key="3">
    <source>
        <dbReference type="Pfam" id="PF00501"/>
    </source>
</evidence>
<dbReference type="InterPro" id="IPR000873">
    <property type="entry name" value="AMP-dep_synth/lig_dom"/>
</dbReference>
<feature type="domain" description="AMP-dependent synthetase/ligase" evidence="3">
    <location>
        <begin position="1"/>
        <end position="50"/>
    </location>
</feature>
<keyword evidence="5" id="KW-1185">Reference proteome</keyword>
<evidence type="ECO:0000256" key="2">
    <source>
        <dbReference type="ARBA" id="ARBA00022553"/>
    </source>
</evidence>
<accession>A0A512BJE1</accession>
<dbReference type="Gene3D" id="3.40.50.980">
    <property type="match status" value="1"/>
</dbReference>